<protein>
    <submittedName>
        <fullName evidence="2">Uncharacterized protein</fullName>
    </submittedName>
</protein>
<proteinExistence type="predicted"/>
<evidence type="ECO:0000313" key="3">
    <source>
        <dbReference type="Proteomes" id="UP000054166"/>
    </source>
</evidence>
<feature type="compositionally biased region" description="Low complexity" evidence="1">
    <location>
        <begin position="73"/>
        <end position="93"/>
    </location>
</feature>
<keyword evidence="3" id="KW-1185">Reference proteome</keyword>
<dbReference type="InParanoid" id="A0A0C3GD90"/>
<sequence>MDLNGSLHDFFLDYEIDQWLNTQGQGDGAALEQAMAALSNHLDFADWFDLLGFNVDPNVANRAIPGTSSGNEAPTSPSAPGSTSSQPVSGSTSLQPSATFLNSYYGSSTTLNLNISAALSMGIPSTSVTNFPISSLPSTVTDLTFDTVNPVWAHLLHPTFDMAITIALQDHSLGWLPD</sequence>
<evidence type="ECO:0000256" key="1">
    <source>
        <dbReference type="SAM" id="MobiDB-lite"/>
    </source>
</evidence>
<organism evidence="2 3">
    <name type="scientific">Piloderma croceum (strain F 1598)</name>
    <dbReference type="NCBI Taxonomy" id="765440"/>
    <lineage>
        <taxon>Eukaryota</taxon>
        <taxon>Fungi</taxon>
        <taxon>Dikarya</taxon>
        <taxon>Basidiomycota</taxon>
        <taxon>Agaricomycotina</taxon>
        <taxon>Agaricomycetes</taxon>
        <taxon>Agaricomycetidae</taxon>
        <taxon>Atheliales</taxon>
        <taxon>Atheliaceae</taxon>
        <taxon>Piloderma</taxon>
    </lineage>
</organism>
<dbReference type="Proteomes" id="UP000054166">
    <property type="component" value="Unassembled WGS sequence"/>
</dbReference>
<feature type="region of interest" description="Disordered" evidence="1">
    <location>
        <begin position="64"/>
        <end position="94"/>
    </location>
</feature>
<gene>
    <name evidence="2" type="ORF">PILCRDRAFT_1992</name>
</gene>
<name>A0A0C3GD90_PILCF</name>
<dbReference type="HOGENOM" id="CLU_1511146_0_0_1"/>
<accession>A0A0C3GD90</accession>
<dbReference type="EMBL" id="KN832974">
    <property type="protein sequence ID" value="KIM89669.1"/>
    <property type="molecule type" value="Genomic_DNA"/>
</dbReference>
<reference evidence="3" key="2">
    <citation type="submission" date="2015-01" db="EMBL/GenBank/DDBJ databases">
        <title>Evolutionary Origins and Diversification of the Mycorrhizal Mutualists.</title>
        <authorList>
            <consortium name="DOE Joint Genome Institute"/>
            <consortium name="Mycorrhizal Genomics Consortium"/>
            <person name="Kohler A."/>
            <person name="Kuo A."/>
            <person name="Nagy L.G."/>
            <person name="Floudas D."/>
            <person name="Copeland A."/>
            <person name="Barry K.W."/>
            <person name="Cichocki N."/>
            <person name="Veneault-Fourrey C."/>
            <person name="LaButti K."/>
            <person name="Lindquist E.A."/>
            <person name="Lipzen A."/>
            <person name="Lundell T."/>
            <person name="Morin E."/>
            <person name="Murat C."/>
            <person name="Riley R."/>
            <person name="Ohm R."/>
            <person name="Sun H."/>
            <person name="Tunlid A."/>
            <person name="Henrissat B."/>
            <person name="Grigoriev I.V."/>
            <person name="Hibbett D.S."/>
            <person name="Martin F."/>
        </authorList>
    </citation>
    <scope>NUCLEOTIDE SEQUENCE [LARGE SCALE GENOMIC DNA]</scope>
    <source>
        <strain evidence="3">F 1598</strain>
    </source>
</reference>
<reference evidence="2 3" key="1">
    <citation type="submission" date="2014-04" db="EMBL/GenBank/DDBJ databases">
        <authorList>
            <consortium name="DOE Joint Genome Institute"/>
            <person name="Kuo A."/>
            <person name="Tarkka M."/>
            <person name="Buscot F."/>
            <person name="Kohler A."/>
            <person name="Nagy L.G."/>
            <person name="Floudas D."/>
            <person name="Copeland A."/>
            <person name="Barry K.W."/>
            <person name="Cichocki N."/>
            <person name="Veneault-Fourrey C."/>
            <person name="LaButti K."/>
            <person name="Lindquist E.A."/>
            <person name="Lipzen A."/>
            <person name="Lundell T."/>
            <person name="Morin E."/>
            <person name="Murat C."/>
            <person name="Sun H."/>
            <person name="Tunlid A."/>
            <person name="Henrissat B."/>
            <person name="Grigoriev I.V."/>
            <person name="Hibbett D.S."/>
            <person name="Martin F."/>
            <person name="Nordberg H.P."/>
            <person name="Cantor M.N."/>
            <person name="Hua S.X."/>
        </authorList>
    </citation>
    <scope>NUCLEOTIDE SEQUENCE [LARGE SCALE GENOMIC DNA]</scope>
    <source>
        <strain evidence="2 3">F 1598</strain>
    </source>
</reference>
<dbReference type="AlphaFoldDB" id="A0A0C3GD90"/>
<evidence type="ECO:0000313" key="2">
    <source>
        <dbReference type="EMBL" id="KIM89669.1"/>
    </source>
</evidence>